<feature type="transmembrane region" description="Helical" evidence="7">
    <location>
        <begin position="215"/>
        <end position="237"/>
    </location>
</feature>
<sequence>MTTTVAPEARPAERRTAPAAPTAVRRRRRRRGDALGRTGPMKYLAHAGVWLYVLLLAAPLYYLVISAFKRNTDIFNQPFSPFTPLTFDNFGLAFSQASLGTAMLNSVYVTLGAELVTLLLAIPASYALARSKGAVGRMVERVFALGFLIPGFAALVPTVLLSISLGLFHTREFLILFLPASALPLTVILLTQAMRAVPAELEESALLDGAGPLRVLWSVYVPLSVPTLTVVAILNFLSFWNEYFFSLVIIGPDAALRTAQVALPTLSIANAAQYGVLAAGIIITLVPAYLVYAVFADKMESAVLAGALKG</sequence>
<evidence type="ECO:0000256" key="3">
    <source>
        <dbReference type="ARBA" id="ARBA00022475"/>
    </source>
</evidence>
<organism evidence="10 11">
    <name type="scientific">Agromyces mediolanus</name>
    <name type="common">Corynebacterium mediolanum</name>
    <dbReference type="NCBI Taxonomy" id="41986"/>
    <lineage>
        <taxon>Bacteria</taxon>
        <taxon>Bacillati</taxon>
        <taxon>Actinomycetota</taxon>
        <taxon>Actinomycetes</taxon>
        <taxon>Micrococcales</taxon>
        <taxon>Microbacteriaceae</taxon>
        <taxon>Agromyces</taxon>
    </lineage>
</organism>
<feature type="transmembrane region" description="Helical" evidence="7">
    <location>
        <begin position="173"/>
        <end position="194"/>
    </location>
</feature>
<comment type="subcellular location">
    <subcellularLocation>
        <location evidence="1 7">Cell membrane</location>
        <topology evidence="1 7">Multi-pass membrane protein</topology>
    </subcellularLocation>
</comment>
<evidence type="ECO:0000313" key="10">
    <source>
        <dbReference type="EMBL" id="GGR20465.1"/>
    </source>
</evidence>
<evidence type="ECO:0000313" key="11">
    <source>
        <dbReference type="Proteomes" id="UP000610303"/>
    </source>
</evidence>
<dbReference type="PANTHER" id="PTHR43744:SF12">
    <property type="entry name" value="ABC TRANSPORTER PERMEASE PROTEIN MG189-RELATED"/>
    <property type="match status" value="1"/>
</dbReference>
<dbReference type="InterPro" id="IPR000515">
    <property type="entry name" value="MetI-like"/>
</dbReference>
<keyword evidence="3" id="KW-1003">Cell membrane</keyword>
<evidence type="ECO:0000256" key="4">
    <source>
        <dbReference type="ARBA" id="ARBA00022692"/>
    </source>
</evidence>
<keyword evidence="4 7" id="KW-0812">Transmembrane</keyword>
<evidence type="ECO:0000259" key="9">
    <source>
        <dbReference type="PROSITE" id="PS50928"/>
    </source>
</evidence>
<dbReference type="Gene3D" id="1.10.3720.10">
    <property type="entry name" value="MetI-like"/>
    <property type="match status" value="1"/>
</dbReference>
<dbReference type="AlphaFoldDB" id="A0A918F8Y5"/>
<dbReference type="SUPFAM" id="SSF161098">
    <property type="entry name" value="MetI-like"/>
    <property type="match status" value="1"/>
</dbReference>
<dbReference type="PROSITE" id="PS50928">
    <property type="entry name" value="ABC_TM1"/>
    <property type="match status" value="1"/>
</dbReference>
<name>A0A918F8Y5_AGRME</name>
<dbReference type="GO" id="GO:0055085">
    <property type="term" value="P:transmembrane transport"/>
    <property type="evidence" value="ECO:0007669"/>
    <property type="project" value="InterPro"/>
</dbReference>
<protein>
    <submittedName>
        <fullName evidence="10">Transporter</fullName>
    </submittedName>
</protein>
<feature type="region of interest" description="Disordered" evidence="8">
    <location>
        <begin position="1"/>
        <end position="31"/>
    </location>
</feature>
<dbReference type="InterPro" id="IPR035906">
    <property type="entry name" value="MetI-like_sf"/>
</dbReference>
<gene>
    <name evidence="10" type="ORF">GCM10010196_12220</name>
</gene>
<evidence type="ECO:0000256" key="2">
    <source>
        <dbReference type="ARBA" id="ARBA00022448"/>
    </source>
</evidence>
<keyword evidence="5 7" id="KW-1133">Transmembrane helix</keyword>
<feature type="transmembrane region" description="Helical" evidence="7">
    <location>
        <begin position="141"/>
        <end position="167"/>
    </location>
</feature>
<keyword evidence="6 7" id="KW-0472">Membrane</keyword>
<reference evidence="10" key="2">
    <citation type="submission" date="2020-09" db="EMBL/GenBank/DDBJ databases">
        <authorList>
            <person name="Sun Q."/>
            <person name="Ohkuma M."/>
        </authorList>
    </citation>
    <scope>NUCLEOTIDE SEQUENCE</scope>
    <source>
        <strain evidence="10">JCM 3346</strain>
    </source>
</reference>
<comment type="caution">
    <text evidence="10">The sequence shown here is derived from an EMBL/GenBank/DDBJ whole genome shotgun (WGS) entry which is preliminary data.</text>
</comment>
<feature type="transmembrane region" description="Helical" evidence="7">
    <location>
        <begin position="107"/>
        <end position="129"/>
    </location>
</feature>
<dbReference type="EMBL" id="BMRJ01000001">
    <property type="protein sequence ID" value="GGR20465.1"/>
    <property type="molecule type" value="Genomic_DNA"/>
</dbReference>
<comment type="similarity">
    <text evidence="7">Belongs to the binding-protein-dependent transport system permease family.</text>
</comment>
<dbReference type="PANTHER" id="PTHR43744">
    <property type="entry name" value="ABC TRANSPORTER PERMEASE PROTEIN MG189-RELATED-RELATED"/>
    <property type="match status" value="1"/>
</dbReference>
<evidence type="ECO:0000256" key="7">
    <source>
        <dbReference type="RuleBase" id="RU363032"/>
    </source>
</evidence>
<dbReference type="Proteomes" id="UP000610303">
    <property type="component" value="Unassembled WGS sequence"/>
</dbReference>
<evidence type="ECO:0000256" key="5">
    <source>
        <dbReference type="ARBA" id="ARBA00022989"/>
    </source>
</evidence>
<dbReference type="CDD" id="cd06261">
    <property type="entry name" value="TM_PBP2"/>
    <property type="match status" value="1"/>
</dbReference>
<accession>A0A918F8Y5</accession>
<feature type="transmembrane region" description="Helical" evidence="7">
    <location>
        <begin position="49"/>
        <end position="68"/>
    </location>
</feature>
<feature type="domain" description="ABC transmembrane type-1" evidence="9">
    <location>
        <begin position="103"/>
        <end position="295"/>
    </location>
</feature>
<keyword evidence="11" id="KW-1185">Reference proteome</keyword>
<proteinExistence type="inferred from homology"/>
<feature type="transmembrane region" description="Helical" evidence="7">
    <location>
        <begin position="275"/>
        <end position="295"/>
    </location>
</feature>
<dbReference type="Pfam" id="PF00528">
    <property type="entry name" value="BPD_transp_1"/>
    <property type="match status" value="1"/>
</dbReference>
<dbReference type="GO" id="GO:0005886">
    <property type="term" value="C:plasma membrane"/>
    <property type="evidence" value="ECO:0007669"/>
    <property type="project" value="UniProtKB-SubCell"/>
</dbReference>
<dbReference type="RefSeq" id="WP_229781544.1">
    <property type="nucleotide sequence ID" value="NZ_BMRJ01000001.1"/>
</dbReference>
<evidence type="ECO:0000256" key="1">
    <source>
        <dbReference type="ARBA" id="ARBA00004651"/>
    </source>
</evidence>
<evidence type="ECO:0000256" key="6">
    <source>
        <dbReference type="ARBA" id="ARBA00023136"/>
    </source>
</evidence>
<evidence type="ECO:0000256" key="8">
    <source>
        <dbReference type="SAM" id="MobiDB-lite"/>
    </source>
</evidence>
<reference evidence="10" key="1">
    <citation type="journal article" date="2014" name="Int. J. Syst. Evol. Microbiol.">
        <title>Complete genome sequence of Corynebacterium casei LMG S-19264T (=DSM 44701T), isolated from a smear-ripened cheese.</title>
        <authorList>
            <consortium name="US DOE Joint Genome Institute (JGI-PGF)"/>
            <person name="Walter F."/>
            <person name="Albersmeier A."/>
            <person name="Kalinowski J."/>
            <person name="Ruckert C."/>
        </authorList>
    </citation>
    <scope>NUCLEOTIDE SEQUENCE</scope>
    <source>
        <strain evidence="10">JCM 3346</strain>
    </source>
</reference>
<keyword evidence="2 7" id="KW-0813">Transport</keyword>